<dbReference type="Proteomes" id="UP000314294">
    <property type="component" value="Unassembled WGS sequence"/>
</dbReference>
<evidence type="ECO:0000313" key="1">
    <source>
        <dbReference type="EMBL" id="TNN75116.1"/>
    </source>
</evidence>
<proteinExistence type="predicted"/>
<accession>A0A4Z2IAQ7</accession>
<organism evidence="1 2">
    <name type="scientific">Liparis tanakae</name>
    <name type="common">Tanaka's snailfish</name>
    <dbReference type="NCBI Taxonomy" id="230148"/>
    <lineage>
        <taxon>Eukaryota</taxon>
        <taxon>Metazoa</taxon>
        <taxon>Chordata</taxon>
        <taxon>Craniata</taxon>
        <taxon>Vertebrata</taxon>
        <taxon>Euteleostomi</taxon>
        <taxon>Actinopterygii</taxon>
        <taxon>Neopterygii</taxon>
        <taxon>Teleostei</taxon>
        <taxon>Neoteleostei</taxon>
        <taxon>Acanthomorphata</taxon>
        <taxon>Eupercaria</taxon>
        <taxon>Perciformes</taxon>
        <taxon>Cottioidei</taxon>
        <taxon>Cottales</taxon>
        <taxon>Liparidae</taxon>
        <taxon>Liparis</taxon>
    </lineage>
</organism>
<evidence type="ECO:0000313" key="2">
    <source>
        <dbReference type="Proteomes" id="UP000314294"/>
    </source>
</evidence>
<dbReference type="AlphaFoldDB" id="A0A4Z2IAQ7"/>
<dbReference type="EMBL" id="SRLO01000107">
    <property type="protein sequence ID" value="TNN75116.1"/>
    <property type="molecule type" value="Genomic_DNA"/>
</dbReference>
<reference evidence="1 2" key="1">
    <citation type="submission" date="2019-03" db="EMBL/GenBank/DDBJ databases">
        <title>First draft genome of Liparis tanakae, snailfish: a comprehensive survey of snailfish specific genes.</title>
        <authorList>
            <person name="Kim W."/>
            <person name="Song I."/>
            <person name="Jeong J.-H."/>
            <person name="Kim D."/>
            <person name="Kim S."/>
            <person name="Ryu S."/>
            <person name="Song J.Y."/>
            <person name="Lee S.K."/>
        </authorList>
    </citation>
    <scope>NUCLEOTIDE SEQUENCE [LARGE SCALE GENOMIC DNA]</scope>
    <source>
        <tissue evidence="1">Muscle</tissue>
    </source>
</reference>
<gene>
    <name evidence="1" type="ORF">EYF80_014689</name>
</gene>
<sequence>MDLSDISRATLTLEHYSYEEQNFDNGEKDLTDVAQQSRTTSVNTGRSLPSHPPCWLQPIACIGSLRTEEKHELYTQGVHHRRVTKKLENCRTH</sequence>
<comment type="caution">
    <text evidence="1">The sequence shown here is derived from an EMBL/GenBank/DDBJ whole genome shotgun (WGS) entry which is preliminary data.</text>
</comment>
<name>A0A4Z2IAQ7_9TELE</name>
<protein>
    <submittedName>
        <fullName evidence="1">Uncharacterized protein</fullName>
    </submittedName>
</protein>
<keyword evidence="2" id="KW-1185">Reference proteome</keyword>